<evidence type="ECO:0000256" key="1">
    <source>
        <dbReference type="ARBA" id="ARBA00022679"/>
    </source>
</evidence>
<reference evidence="8" key="1">
    <citation type="submission" date="2023-07" db="EMBL/GenBank/DDBJ databases">
        <title>Defluviimonas sediminis sp. nov., isolated from mangrove sediment.</title>
        <authorList>
            <person name="Liu L."/>
            <person name="Li J."/>
            <person name="Huang Y."/>
            <person name="Pan J."/>
            <person name="Li M."/>
        </authorList>
    </citation>
    <scope>NUCLEOTIDE SEQUENCE [LARGE SCALE GENOMIC DNA]</scope>
    <source>
        <strain evidence="8">FT324</strain>
    </source>
</reference>
<dbReference type="GO" id="GO:0004788">
    <property type="term" value="F:thiamine diphosphokinase activity"/>
    <property type="evidence" value="ECO:0007669"/>
    <property type="project" value="UniProtKB-EC"/>
</dbReference>
<dbReference type="SUPFAM" id="SSF63999">
    <property type="entry name" value="Thiamin pyrophosphokinase, catalytic domain"/>
    <property type="match status" value="1"/>
</dbReference>
<dbReference type="InterPro" id="IPR036759">
    <property type="entry name" value="TPK_catalytic_sf"/>
</dbReference>
<evidence type="ECO:0000259" key="6">
    <source>
        <dbReference type="SMART" id="SM00983"/>
    </source>
</evidence>
<dbReference type="SUPFAM" id="SSF63862">
    <property type="entry name" value="Thiamin pyrophosphokinase, substrate-binding domain"/>
    <property type="match status" value="1"/>
</dbReference>
<evidence type="ECO:0000256" key="2">
    <source>
        <dbReference type="ARBA" id="ARBA00022741"/>
    </source>
</evidence>
<dbReference type="RefSeq" id="WP_261495091.1">
    <property type="nucleotide sequence ID" value="NZ_JAOCQF010000001.1"/>
</dbReference>
<dbReference type="EC" id="2.7.6.2" evidence="5"/>
<keyword evidence="1 7" id="KW-0808">Transferase</keyword>
<evidence type="ECO:0000256" key="4">
    <source>
        <dbReference type="ARBA" id="ARBA00022840"/>
    </source>
</evidence>
<gene>
    <name evidence="7" type="ORF">N5I32_09155</name>
</gene>
<dbReference type="Gene3D" id="3.40.50.10240">
    <property type="entry name" value="Thiamin pyrophosphokinase, catalytic domain"/>
    <property type="match status" value="1"/>
</dbReference>
<dbReference type="EMBL" id="JAOCQF010000001">
    <property type="protein sequence ID" value="MCT8329677.1"/>
    <property type="molecule type" value="Genomic_DNA"/>
</dbReference>
<proteinExistence type="predicted"/>
<dbReference type="InterPro" id="IPR007373">
    <property type="entry name" value="Thiamin_PyroPKinase_B1-bd"/>
</dbReference>
<dbReference type="PANTHER" id="PTHR41299:SF1">
    <property type="entry name" value="THIAMINE PYROPHOSPHOKINASE"/>
    <property type="match status" value="1"/>
</dbReference>
<dbReference type="InterPro" id="IPR006282">
    <property type="entry name" value="Thi_PPkinase"/>
</dbReference>
<comment type="caution">
    <text evidence="7">The sequence shown here is derived from an EMBL/GenBank/DDBJ whole genome shotgun (WGS) entry which is preliminary data.</text>
</comment>
<accession>A0ABT2NL78</accession>
<sequence>MSPVLPPFSQPITLLGGGEVDHETLAEALLLAPVIVAADGGANVAWAHGHSPEWVVGDLDSADRRKLADMPPERVLFVAEQETTDFEKCLRRLDAPFVLGLGFTGPRFDHSLSACNALARNPRSACLLLGRQDVIFHAPARLALDLDPGTRVSLFPMAEVTGRSDGLRWPIAGLTLAPGGRIGTSNEATGRVEMEFDSAGMLVILPRAALRAAIAALRPEWGDPAAPAGQAAARGG</sequence>
<dbReference type="Pfam" id="PF04265">
    <property type="entry name" value="TPK_B1_binding"/>
    <property type="match status" value="1"/>
</dbReference>
<dbReference type="SMART" id="SM00983">
    <property type="entry name" value="TPK_B1_binding"/>
    <property type="match status" value="1"/>
</dbReference>
<evidence type="ECO:0000256" key="5">
    <source>
        <dbReference type="NCBIfam" id="TIGR01378"/>
    </source>
</evidence>
<keyword evidence="2" id="KW-0547">Nucleotide-binding</keyword>
<evidence type="ECO:0000313" key="7">
    <source>
        <dbReference type="EMBL" id="MCT8329677.1"/>
    </source>
</evidence>
<keyword evidence="3" id="KW-0418">Kinase</keyword>
<dbReference type="CDD" id="cd07995">
    <property type="entry name" value="TPK"/>
    <property type="match status" value="1"/>
</dbReference>
<keyword evidence="4" id="KW-0067">ATP-binding</keyword>
<dbReference type="InterPro" id="IPR007371">
    <property type="entry name" value="TPK_catalytic"/>
</dbReference>
<evidence type="ECO:0000313" key="8">
    <source>
        <dbReference type="Proteomes" id="UP001205601"/>
    </source>
</evidence>
<dbReference type="InterPro" id="IPR036371">
    <property type="entry name" value="TPK_B1-bd_sf"/>
</dbReference>
<dbReference type="PANTHER" id="PTHR41299">
    <property type="entry name" value="THIAMINE PYROPHOSPHOKINASE"/>
    <property type="match status" value="1"/>
</dbReference>
<feature type="domain" description="Thiamin pyrophosphokinase thiamin-binding" evidence="6">
    <location>
        <begin position="130"/>
        <end position="203"/>
    </location>
</feature>
<name>A0ABT2NL78_9RHOB</name>
<evidence type="ECO:0000256" key="3">
    <source>
        <dbReference type="ARBA" id="ARBA00022777"/>
    </source>
</evidence>
<dbReference type="Pfam" id="PF04263">
    <property type="entry name" value="TPK_catalytic"/>
    <property type="match status" value="1"/>
</dbReference>
<keyword evidence="8" id="KW-1185">Reference proteome</keyword>
<protein>
    <recommendedName>
        <fullName evidence="5">Thiamine diphosphokinase</fullName>
        <ecNumber evidence="5">2.7.6.2</ecNumber>
    </recommendedName>
</protein>
<organism evidence="7 8">
    <name type="scientific">Albidovulum sediminis</name>
    <dbReference type="NCBI Taxonomy" id="3066345"/>
    <lineage>
        <taxon>Bacteria</taxon>
        <taxon>Pseudomonadati</taxon>
        <taxon>Pseudomonadota</taxon>
        <taxon>Alphaproteobacteria</taxon>
        <taxon>Rhodobacterales</taxon>
        <taxon>Paracoccaceae</taxon>
        <taxon>Albidovulum</taxon>
    </lineage>
</organism>
<dbReference type="Proteomes" id="UP001205601">
    <property type="component" value="Unassembled WGS sequence"/>
</dbReference>
<dbReference type="NCBIfam" id="TIGR01378">
    <property type="entry name" value="thi_PPkinase"/>
    <property type="match status" value="1"/>
</dbReference>
<dbReference type="InterPro" id="IPR053149">
    <property type="entry name" value="TPK"/>
</dbReference>